<evidence type="ECO:0008006" key="8">
    <source>
        <dbReference type="Google" id="ProtNLM"/>
    </source>
</evidence>
<evidence type="ECO:0000313" key="7">
    <source>
        <dbReference type="Proteomes" id="UP000053477"/>
    </source>
</evidence>
<dbReference type="InParanoid" id="A0A0H2RS01"/>
<evidence type="ECO:0000256" key="2">
    <source>
        <dbReference type="ARBA" id="ARBA00022692"/>
    </source>
</evidence>
<keyword evidence="7" id="KW-1185">Reference proteome</keyword>
<evidence type="ECO:0000256" key="4">
    <source>
        <dbReference type="ARBA" id="ARBA00023136"/>
    </source>
</evidence>
<dbReference type="Gene3D" id="1.20.1070.10">
    <property type="entry name" value="Rhodopsin 7-helix transmembrane proteins"/>
    <property type="match status" value="1"/>
</dbReference>
<dbReference type="STRING" id="27342.A0A0H2RS01"/>
<comment type="subcellular location">
    <subcellularLocation>
        <location evidence="1">Membrane</location>
        <topology evidence="1">Multi-pass membrane protein</topology>
    </subcellularLocation>
</comment>
<sequence>MPALFFPRSETETEASGSDSFTFGVRVGIVLIVQAGCISLIAVLSLLLYIAYCAVQLRHDPMRRWDASTPLHLYFLSLLIAEVLQETGTLMDLKWVIEATVNNGRYCTAQGILKQIGDVAVALSTLSIAVHTFRAIVLKWVPDRPRLVAAVVLGTIWTLIALIIGFSALTHMHEDYWGDTTYWCWIRSAYPVQQIVLDYAFMWTAAFMNIILYIPLALVIKGKLSIEGRRIRFRLRDSDKAEIRNSIVQAGRGADAIAMQMLLWVLFLILCLYTRLLLTNSYPLIYTITVLPIAIVRFKAFRGGHIPFGATVLADAIFSFSGLFNVILFSLTRPSLLPRRDSQMRALTLSARSRHSQTDASRPTVTVRSVASISSSRGEVLPDDSELNLDGDWGLTSVRSSRVAEKEGRLTITFTNPPLLPPLSPIARPQSTA</sequence>
<feature type="transmembrane region" description="Helical" evidence="5">
    <location>
        <begin position="261"/>
        <end position="278"/>
    </location>
</feature>
<feature type="transmembrane region" description="Helical" evidence="5">
    <location>
        <begin position="312"/>
        <end position="331"/>
    </location>
</feature>
<keyword evidence="3 5" id="KW-1133">Transmembrane helix</keyword>
<dbReference type="PANTHER" id="PTHR23112">
    <property type="entry name" value="G PROTEIN-COUPLED RECEPTOR 157-RELATED"/>
    <property type="match status" value="1"/>
</dbReference>
<gene>
    <name evidence="6" type="ORF">SCHPADRAFT_945165</name>
</gene>
<dbReference type="GO" id="GO:0004930">
    <property type="term" value="F:G protein-coupled receptor activity"/>
    <property type="evidence" value="ECO:0007669"/>
    <property type="project" value="TreeGrafter"/>
</dbReference>
<feature type="transmembrane region" description="Helical" evidence="5">
    <location>
        <begin position="200"/>
        <end position="220"/>
    </location>
</feature>
<protein>
    <recommendedName>
        <fullName evidence="8">G-protein coupled receptors family 1 profile domain-containing protein</fullName>
    </recommendedName>
</protein>
<feature type="transmembrane region" description="Helical" evidence="5">
    <location>
        <begin position="284"/>
        <end position="300"/>
    </location>
</feature>
<dbReference type="PANTHER" id="PTHR23112:SF37">
    <property type="entry name" value="G PROTEIN-COUPLED RECEPTOR GPR1"/>
    <property type="match status" value="1"/>
</dbReference>
<feature type="transmembrane region" description="Helical" evidence="5">
    <location>
        <begin position="29"/>
        <end position="55"/>
    </location>
</feature>
<keyword evidence="4 5" id="KW-0472">Membrane</keyword>
<keyword evidence="2 5" id="KW-0812">Transmembrane</keyword>
<proteinExistence type="predicted"/>
<dbReference type="AlphaFoldDB" id="A0A0H2RS01"/>
<dbReference type="OrthoDB" id="100006at2759"/>
<feature type="transmembrane region" description="Helical" evidence="5">
    <location>
        <begin position="147"/>
        <end position="169"/>
    </location>
</feature>
<dbReference type="EMBL" id="KQ086131">
    <property type="protein sequence ID" value="KLO07591.1"/>
    <property type="molecule type" value="Genomic_DNA"/>
</dbReference>
<reference evidence="6 7" key="1">
    <citation type="submission" date="2015-04" db="EMBL/GenBank/DDBJ databases">
        <title>Complete genome sequence of Schizopora paradoxa KUC8140, a cosmopolitan wood degrader in East Asia.</title>
        <authorList>
            <consortium name="DOE Joint Genome Institute"/>
            <person name="Min B."/>
            <person name="Park H."/>
            <person name="Jang Y."/>
            <person name="Kim J.-J."/>
            <person name="Kim K.H."/>
            <person name="Pangilinan J."/>
            <person name="Lipzen A."/>
            <person name="Riley R."/>
            <person name="Grigoriev I.V."/>
            <person name="Spatafora J.W."/>
            <person name="Choi I.-G."/>
        </authorList>
    </citation>
    <scope>NUCLEOTIDE SEQUENCE [LARGE SCALE GENOMIC DNA]</scope>
    <source>
        <strain evidence="6 7">KUC8140</strain>
    </source>
</reference>
<evidence type="ECO:0000313" key="6">
    <source>
        <dbReference type="EMBL" id="KLO07591.1"/>
    </source>
</evidence>
<evidence type="ECO:0000256" key="3">
    <source>
        <dbReference type="ARBA" id="ARBA00022989"/>
    </source>
</evidence>
<name>A0A0H2RS01_9AGAM</name>
<dbReference type="GO" id="GO:0005886">
    <property type="term" value="C:plasma membrane"/>
    <property type="evidence" value="ECO:0007669"/>
    <property type="project" value="TreeGrafter"/>
</dbReference>
<dbReference type="Proteomes" id="UP000053477">
    <property type="component" value="Unassembled WGS sequence"/>
</dbReference>
<evidence type="ECO:0000256" key="5">
    <source>
        <dbReference type="SAM" id="Phobius"/>
    </source>
</evidence>
<accession>A0A0H2RS01</accession>
<organism evidence="6 7">
    <name type="scientific">Schizopora paradoxa</name>
    <dbReference type="NCBI Taxonomy" id="27342"/>
    <lineage>
        <taxon>Eukaryota</taxon>
        <taxon>Fungi</taxon>
        <taxon>Dikarya</taxon>
        <taxon>Basidiomycota</taxon>
        <taxon>Agaricomycotina</taxon>
        <taxon>Agaricomycetes</taxon>
        <taxon>Hymenochaetales</taxon>
        <taxon>Schizoporaceae</taxon>
        <taxon>Schizopora</taxon>
    </lineage>
</organism>
<dbReference type="GO" id="GO:0007189">
    <property type="term" value="P:adenylate cyclase-activating G protein-coupled receptor signaling pathway"/>
    <property type="evidence" value="ECO:0007669"/>
    <property type="project" value="TreeGrafter"/>
</dbReference>
<evidence type="ECO:0000256" key="1">
    <source>
        <dbReference type="ARBA" id="ARBA00004141"/>
    </source>
</evidence>